<dbReference type="Gene3D" id="3.30.470.20">
    <property type="entry name" value="ATP-grasp fold, B domain"/>
    <property type="match status" value="1"/>
</dbReference>
<gene>
    <name evidence="3" type="ORF">FE782_16880</name>
</gene>
<dbReference type="RefSeq" id="WP_138195415.1">
    <property type="nucleotide sequence ID" value="NZ_VCIW01000011.1"/>
</dbReference>
<proteinExistence type="predicted"/>
<dbReference type="AlphaFoldDB" id="A0A5R9GEH2"/>
<sequence>MSKTKVKVLSIQTEAPEAAHTLWVSSKLLRKWGIAPRQSVNLRFGAFRSYVKIMPLKTPGLVRVSGSLASGMGLGRGALLRASFRTSSQTISVGPVIGVIMSRASPQDTNRPFGDTTTFCRELVAAAKKEGCFVYFFTPSDIGSSHGTISGWTYDKGWKRGTFPMPDVLHNRLTSRKYENLESVQQLFHEAKTRHGTQVFNEKYLDKTEVFSALKQEASVQKHLPESHAFTGYDVLKAMAAKHRILFLKPIRGSLGKGIIRVARTETGVYACQYSETNGTRRVNYPSLAKVYAAVSPRLKRQRFQIQQGLQLASVGGRPIDFRALAQKGATGQWGVTSIVGRIAGPNHFVSNLAKGGTIASMKDALQSSDLPVGRRGAAMASLRKAAVDIAKAVDKTIDAHFGELGVDLAVDKSGRVWLLEVNSKPSKNDNTQLTEGKIRPSVKTLVQYARYLAKL</sequence>
<dbReference type="Proteomes" id="UP000309676">
    <property type="component" value="Unassembled WGS sequence"/>
</dbReference>
<evidence type="ECO:0000256" key="1">
    <source>
        <dbReference type="PROSITE-ProRule" id="PRU00409"/>
    </source>
</evidence>
<evidence type="ECO:0000313" key="4">
    <source>
        <dbReference type="Proteomes" id="UP000309676"/>
    </source>
</evidence>
<dbReference type="InterPro" id="IPR026838">
    <property type="entry name" value="YheC/D"/>
</dbReference>
<reference evidence="3 4" key="1">
    <citation type="submission" date="2019-05" db="EMBL/GenBank/DDBJ databases">
        <authorList>
            <person name="Narsing Rao M.P."/>
            <person name="Li W.J."/>
        </authorList>
    </citation>
    <scope>NUCLEOTIDE SEQUENCE [LARGE SCALE GENOMIC DNA]</scope>
    <source>
        <strain evidence="3 4">SYSU_K30003</strain>
    </source>
</reference>
<keyword evidence="1" id="KW-0067">ATP-binding</keyword>
<evidence type="ECO:0000313" key="3">
    <source>
        <dbReference type="EMBL" id="TLS51063.1"/>
    </source>
</evidence>
<evidence type="ECO:0000259" key="2">
    <source>
        <dbReference type="PROSITE" id="PS50975"/>
    </source>
</evidence>
<dbReference type="OrthoDB" id="7869153at2"/>
<dbReference type="GO" id="GO:0046872">
    <property type="term" value="F:metal ion binding"/>
    <property type="evidence" value="ECO:0007669"/>
    <property type="project" value="InterPro"/>
</dbReference>
<dbReference type="InterPro" id="IPR011761">
    <property type="entry name" value="ATP-grasp"/>
</dbReference>
<organism evidence="3 4">
    <name type="scientific">Paenibacillus antri</name>
    <dbReference type="NCBI Taxonomy" id="2582848"/>
    <lineage>
        <taxon>Bacteria</taxon>
        <taxon>Bacillati</taxon>
        <taxon>Bacillota</taxon>
        <taxon>Bacilli</taxon>
        <taxon>Bacillales</taxon>
        <taxon>Paenibacillaceae</taxon>
        <taxon>Paenibacillus</taxon>
    </lineage>
</organism>
<dbReference type="EMBL" id="VCIW01000011">
    <property type="protein sequence ID" value="TLS51063.1"/>
    <property type="molecule type" value="Genomic_DNA"/>
</dbReference>
<dbReference type="GO" id="GO:0005524">
    <property type="term" value="F:ATP binding"/>
    <property type="evidence" value="ECO:0007669"/>
    <property type="project" value="UniProtKB-UniRule"/>
</dbReference>
<comment type="caution">
    <text evidence="3">The sequence shown here is derived from an EMBL/GenBank/DDBJ whole genome shotgun (WGS) entry which is preliminary data.</text>
</comment>
<protein>
    <submittedName>
        <fullName evidence="3">YheC/YheD family protein</fullName>
    </submittedName>
</protein>
<accession>A0A5R9GEH2</accession>
<dbReference type="SUPFAM" id="SSF56059">
    <property type="entry name" value="Glutathione synthetase ATP-binding domain-like"/>
    <property type="match status" value="1"/>
</dbReference>
<dbReference type="Pfam" id="PF14398">
    <property type="entry name" value="ATPgrasp_YheCD"/>
    <property type="match status" value="1"/>
</dbReference>
<name>A0A5R9GEH2_9BACL</name>
<feature type="domain" description="ATP-grasp" evidence="2">
    <location>
        <begin position="216"/>
        <end position="451"/>
    </location>
</feature>
<keyword evidence="1" id="KW-0547">Nucleotide-binding</keyword>
<dbReference type="PROSITE" id="PS50975">
    <property type="entry name" value="ATP_GRASP"/>
    <property type="match status" value="1"/>
</dbReference>
<keyword evidence="4" id="KW-1185">Reference proteome</keyword>